<name>A0A9P7B427_RHOMI</name>
<dbReference type="OrthoDB" id="5396786at2759"/>
<dbReference type="AlphaFoldDB" id="A0A9P7B427"/>
<feature type="region of interest" description="Disordered" evidence="1">
    <location>
        <begin position="51"/>
        <end position="83"/>
    </location>
</feature>
<organism evidence="2 3">
    <name type="scientific">Rhodotorula mucilaginosa</name>
    <name type="common">Yeast</name>
    <name type="synonym">Rhodotorula rubra</name>
    <dbReference type="NCBI Taxonomy" id="5537"/>
    <lineage>
        <taxon>Eukaryota</taxon>
        <taxon>Fungi</taxon>
        <taxon>Dikarya</taxon>
        <taxon>Basidiomycota</taxon>
        <taxon>Pucciniomycotina</taxon>
        <taxon>Microbotryomycetes</taxon>
        <taxon>Sporidiobolales</taxon>
        <taxon>Sporidiobolaceae</taxon>
        <taxon>Rhodotorula</taxon>
    </lineage>
</organism>
<gene>
    <name evidence="2" type="ORF">C6P46_005737</name>
</gene>
<sequence length="762" mass="84546">MVASILELYRHLEARKSSVVETVLFFRCMAEPALVALRNGVCELIRAGVEPDSRRRDDEREGSSTRPHALEVTSDDTMSTNASSELSSSLLERIRGLDAEDASAEHRQLVITQLAQTLARDARDLRRDRKAVADTIFEDPFPLFDFLVPFLASEGAQTAAENEESPVKGWLGLIARHSSPREVVMAVEQHQATLRPTRIAAESDGDTIQETLLSFSAQHAALVQVVALATNRIDGRKRARFVESMCTNIRAITLRLAHGGAYDEEFQRTDAREAEPIVVATLRQILQVIQSTVAALQDILPDDQRRKVLFLARGAVEFVSVFHRHISVDCAGALYREKGIGPKQPARAPPEVNRQLWQEIMVSATRCVVQSQAQVGLTFPVPLQDTYRLLESGPLLLMSTSIDSHHPPTYLGAFVLLVHLIASGSEHVDPEDLGLDGRELFKHAVALRVTSRKDPTLELGSDEALFWHWWTVDGFLRYANSSGYSLQDVLTDILNVRCHPGSPSPDFLRLTDLVHQWINPLAADSMDSRTRYLAFRLVARCLLYGQDGKSPLQDDEVQLELLTQLVVDCPDQRLQTAAVGLVKELVLLKANSQDAPSIFLEDGFFTTPLGKAVTTVPWRQQPRSRRSTSPASSDEGILSTSAEGADDPDCESFLRDHLSATMERLSLAFVLLSRTTAVRKQFDGTPNPLARLTPLDLQRATAAPLLQEQLLDPLEKCLPEWSEYARGELDADAALEVDLVQNLLSRVRTIAYRPGSDGWRSS</sequence>
<keyword evidence="3" id="KW-1185">Reference proteome</keyword>
<evidence type="ECO:0000313" key="2">
    <source>
        <dbReference type="EMBL" id="KAG0658494.1"/>
    </source>
</evidence>
<protein>
    <submittedName>
        <fullName evidence="2">Uncharacterized protein</fullName>
    </submittedName>
</protein>
<feature type="region of interest" description="Disordered" evidence="1">
    <location>
        <begin position="616"/>
        <end position="649"/>
    </location>
</feature>
<evidence type="ECO:0000313" key="3">
    <source>
        <dbReference type="Proteomes" id="UP000777482"/>
    </source>
</evidence>
<feature type="compositionally biased region" description="Basic and acidic residues" evidence="1">
    <location>
        <begin position="51"/>
        <end position="63"/>
    </location>
</feature>
<evidence type="ECO:0000256" key="1">
    <source>
        <dbReference type="SAM" id="MobiDB-lite"/>
    </source>
</evidence>
<comment type="caution">
    <text evidence="2">The sequence shown here is derived from an EMBL/GenBank/DDBJ whole genome shotgun (WGS) entry which is preliminary data.</text>
</comment>
<accession>A0A9P7B427</accession>
<dbReference type="EMBL" id="PUHQ01000065">
    <property type="protein sequence ID" value="KAG0658494.1"/>
    <property type="molecule type" value="Genomic_DNA"/>
</dbReference>
<dbReference type="Proteomes" id="UP000777482">
    <property type="component" value="Unassembled WGS sequence"/>
</dbReference>
<reference evidence="2 3" key="1">
    <citation type="submission" date="2020-11" db="EMBL/GenBank/DDBJ databases">
        <title>Kefir isolates.</title>
        <authorList>
            <person name="Marcisauskas S."/>
            <person name="Kim Y."/>
            <person name="Blasche S."/>
        </authorList>
    </citation>
    <scope>NUCLEOTIDE SEQUENCE [LARGE SCALE GENOMIC DNA]</scope>
    <source>
        <strain evidence="2 3">KR</strain>
    </source>
</reference>
<proteinExistence type="predicted"/>